<sequence length="477" mass="49662">MTAAPDLDAVLARVHLVGIGGAGMSGIARILLARGHQVSGSDARDSRTVLALRAQGAHIGIGHRAENLDQFDTDPTAVVVSTAIRPDNPELVAAQERGITVLRRAEALAALMAGHRVACVAGTHGKTSTTSMLTVALQHCRFDPSFAIGGDLNESGANAHHGDGSIFVAEADESDGSFLVFSPSVAVVTNVEPDHLDHHGTAEAYTKVFEDFVQRIEPGGVLIACADDAGSAELADRAEAAGVRVRRYGKSATGAADARLVDYRAEQGTGVATVELGGERIDVRVSVPGEHMAGNATAALLAGLELGAPLGGLLDGLAAFGGVRRRFEFRGRARGVRVYDDYAHHPTEVDAQLRAARPVAADGRLVVVFQPHLFSRTAAFAAEFATALALADEVVVLDVYGAREDPQPGVTGKLIADQVPLPADKVHYQPSFTEVPQLVAGLARSGDLVLTMGAGDVTMLGAEILAEIDRGTAEVRG</sequence>
<evidence type="ECO:0000256" key="14">
    <source>
        <dbReference type="HAMAP-Rule" id="MF_00046"/>
    </source>
</evidence>
<dbReference type="RefSeq" id="WP_150068346.1">
    <property type="nucleotide sequence ID" value="NZ_JBEPDJ010000001.1"/>
</dbReference>
<dbReference type="InterPro" id="IPR050061">
    <property type="entry name" value="MurCDEF_pg_biosynth"/>
</dbReference>
<evidence type="ECO:0000256" key="10">
    <source>
        <dbReference type="ARBA" id="ARBA00022984"/>
    </source>
</evidence>
<evidence type="ECO:0000256" key="6">
    <source>
        <dbReference type="ARBA" id="ARBA00022618"/>
    </source>
</evidence>
<dbReference type="OrthoDB" id="9804126at2"/>
<dbReference type="GO" id="GO:0071555">
    <property type="term" value="P:cell wall organization"/>
    <property type="evidence" value="ECO:0007669"/>
    <property type="project" value="UniProtKB-KW"/>
</dbReference>
<dbReference type="GO" id="GO:0008763">
    <property type="term" value="F:UDP-N-acetylmuramate-L-alanine ligase activity"/>
    <property type="evidence" value="ECO:0007669"/>
    <property type="project" value="UniProtKB-UniRule"/>
</dbReference>
<gene>
    <name evidence="14" type="primary">murC</name>
    <name evidence="18" type="ORF">F1721_20460</name>
</gene>
<evidence type="ECO:0000313" key="18">
    <source>
        <dbReference type="EMBL" id="KAA5831137.1"/>
    </source>
</evidence>
<keyword evidence="8 14" id="KW-0067">ATP-binding</keyword>
<feature type="binding site" evidence="14">
    <location>
        <begin position="122"/>
        <end position="128"/>
    </location>
    <ligand>
        <name>ATP</name>
        <dbReference type="ChEBI" id="CHEBI:30616"/>
    </ligand>
</feature>
<dbReference type="InterPro" id="IPR036615">
    <property type="entry name" value="Mur_ligase_C_dom_sf"/>
</dbReference>
<dbReference type="PANTHER" id="PTHR43445">
    <property type="entry name" value="UDP-N-ACETYLMURAMATE--L-ALANINE LIGASE-RELATED"/>
    <property type="match status" value="1"/>
</dbReference>
<dbReference type="AlphaFoldDB" id="A0A5M7BSG2"/>
<organism evidence="18 19">
    <name type="scientific">Saccharopolyspora hirsuta</name>
    <dbReference type="NCBI Taxonomy" id="1837"/>
    <lineage>
        <taxon>Bacteria</taxon>
        <taxon>Bacillati</taxon>
        <taxon>Actinomycetota</taxon>
        <taxon>Actinomycetes</taxon>
        <taxon>Pseudonocardiales</taxon>
        <taxon>Pseudonocardiaceae</taxon>
        <taxon>Saccharopolyspora</taxon>
    </lineage>
</organism>
<dbReference type="InterPro" id="IPR005758">
    <property type="entry name" value="UDP-N-AcMur_Ala_ligase_MurC"/>
</dbReference>
<feature type="domain" description="Mur ligase C-terminal" evidence="16">
    <location>
        <begin position="325"/>
        <end position="455"/>
    </location>
</feature>
<dbReference type="InterPro" id="IPR013221">
    <property type="entry name" value="Mur_ligase_cen"/>
</dbReference>
<evidence type="ECO:0000256" key="5">
    <source>
        <dbReference type="ARBA" id="ARBA00022598"/>
    </source>
</evidence>
<keyword evidence="9 14" id="KW-0133">Cell shape</keyword>
<evidence type="ECO:0000259" key="15">
    <source>
        <dbReference type="Pfam" id="PF01225"/>
    </source>
</evidence>
<protein>
    <recommendedName>
        <fullName evidence="3 14">UDP-N-acetylmuramate--L-alanine ligase</fullName>
        <ecNumber evidence="3 14">6.3.2.8</ecNumber>
    </recommendedName>
    <alternativeName>
        <fullName evidence="14">UDP-N-acetylmuramoyl-L-alanine synthetase</fullName>
    </alternativeName>
</protein>
<keyword evidence="6 14" id="KW-0132">Cell division</keyword>
<comment type="caution">
    <text evidence="18">The sequence shown here is derived from an EMBL/GenBank/DDBJ whole genome shotgun (WGS) entry which is preliminary data.</text>
</comment>
<dbReference type="Gene3D" id="3.40.1190.10">
    <property type="entry name" value="Mur-like, catalytic domain"/>
    <property type="match status" value="1"/>
</dbReference>
<dbReference type="NCBIfam" id="TIGR01082">
    <property type="entry name" value="murC"/>
    <property type="match status" value="1"/>
</dbReference>
<dbReference type="SUPFAM" id="SSF53244">
    <property type="entry name" value="MurD-like peptide ligases, peptide-binding domain"/>
    <property type="match status" value="1"/>
</dbReference>
<dbReference type="InterPro" id="IPR036565">
    <property type="entry name" value="Mur-like_cat_sf"/>
</dbReference>
<keyword evidence="5 14" id="KW-0436">Ligase</keyword>
<evidence type="ECO:0000256" key="11">
    <source>
        <dbReference type="ARBA" id="ARBA00023306"/>
    </source>
</evidence>
<comment type="subcellular location">
    <subcellularLocation>
        <location evidence="1 14">Cytoplasm</location>
    </subcellularLocation>
</comment>
<evidence type="ECO:0000313" key="19">
    <source>
        <dbReference type="Proteomes" id="UP000323946"/>
    </source>
</evidence>
<dbReference type="GO" id="GO:0008360">
    <property type="term" value="P:regulation of cell shape"/>
    <property type="evidence" value="ECO:0007669"/>
    <property type="project" value="UniProtKB-KW"/>
</dbReference>
<dbReference type="Gene3D" id="3.90.190.20">
    <property type="entry name" value="Mur ligase, C-terminal domain"/>
    <property type="match status" value="1"/>
</dbReference>
<comment type="similarity">
    <text evidence="14">Belongs to the MurCDEF family.</text>
</comment>
<dbReference type="SUPFAM" id="SSF51984">
    <property type="entry name" value="MurCD N-terminal domain"/>
    <property type="match status" value="1"/>
</dbReference>
<dbReference type="EMBL" id="VWPH01000009">
    <property type="protein sequence ID" value="KAA5831137.1"/>
    <property type="molecule type" value="Genomic_DNA"/>
</dbReference>
<evidence type="ECO:0000256" key="1">
    <source>
        <dbReference type="ARBA" id="ARBA00004496"/>
    </source>
</evidence>
<comment type="catalytic activity">
    <reaction evidence="13 14">
        <text>UDP-N-acetyl-alpha-D-muramate + L-alanine + ATP = UDP-N-acetyl-alpha-D-muramoyl-L-alanine + ADP + phosphate + H(+)</text>
        <dbReference type="Rhea" id="RHEA:23372"/>
        <dbReference type="ChEBI" id="CHEBI:15378"/>
        <dbReference type="ChEBI" id="CHEBI:30616"/>
        <dbReference type="ChEBI" id="CHEBI:43474"/>
        <dbReference type="ChEBI" id="CHEBI:57972"/>
        <dbReference type="ChEBI" id="CHEBI:70757"/>
        <dbReference type="ChEBI" id="CHEBI:83898"/>
        <dbReference type="ChEBI" id="CHEBI:456216"/>
        <dbReference type="EC" id="6.3.2.8"/>
    </reaction>
</comment>
<evidence type="ECO:0000259" key="17">
    <source>
        <dbReference type="Pfam" id="PF08245"/>
    </source>
</evidence>
<dbReference type="HAMAP" id="MF_00046">
    <property type="entry name" value="MurC"/>
    <property type="match status" value="1"/>
</dbReference>
<dbReference type="Pfam" id="PF01225">
    <property type="entry name" value="Mur_ligase"/>
    <property type="match status" value="1"/>
</dbReference>
<dbReference type="Gene3D" id="3.40.50.720">
    <property type="entry name" value="NAD(P)-binding Rossmann-like Domain"/>
    <property type="match status" value="1"/>
</dbReference>
<accession>A0A5M7BSG2</accession>
<keyword evidence="7 14" id="KW-0547">Nucleotide-binding</keyword>
<evidence type="ECO:0000256" key="3">
    <source>
        <dbReference type="ARBA" id="ARBA00012211"/>
    </source>
</evidence>
<comment type="function">
    <text evidence="14">Cell wall formation.</text>
</comment>
<dbReference type="Pfam" id="PF08245">
    <property type="entry name" value="Mur_ligase_M"/>
    <property type="match status" value="1"/>
</dbReference>
<keyword evidence="4 14" id="KW-0963">Cytoplasm</keyword>
<evidence type="ECO:0000256" key="8">
    <source>
        <dbReference type="ARBA" id="ARBA00022840"/>
    </source>
</evidence>
<evidence type="ECO:0000256" key="9">
    <source>
        <dbReference type="ARBA" id="ARBA00022960"/>
    </source>
</evidence>
<evidence type="ECO:0000256" key="2">
    <source>
        <dbReference type="ARBA" id="ARBA00004752"/>
    </source>
</evidence>
<evidence type="ECO:0000256" key="13">
    <source>
        <dbReference type="ARBA" id="ARBA00047833"/>
    </source>
</evidence>
<dbReference type="GO" id="GO:0005737">
    <property type="term" value="C:cytoplasm"/>
    <property type="evidence" value="ECO:0007669"/>
    <property type="project" value="UniProtKB-SubCell"/>
</dbReference>
<dbReference type="SUPFAM" id="SSF53623">
    <property type="entry name" value="MurD-like peptide ligases, catalytic domain"/>
    <property type="match status" value="1"/>
</dbReference>
<dbReference type="InterPro" id="IPR004101">
    <property type="entry name" value="Mur_ligase_C"/>
</dbReference>
<dbReference type="Proteomes" id="UP000323946">
    <property type="component" value="Unassembled WGS sequence"/>
</dbReference>
<dbReference type="Pfam" id="PF02875">
    <property type="entry name" value="Mur_ligase_C"/>
    <property type="match status" value="1"/>
</dbReference>
<dbReference type="GO" id="GO:0051301">
    <property type="term" value="P:cell division"/>
    <property type="evidence" value="ECO:0007669"/>
    <property type="project" value="UniProtKB-KW"/>
</dbReference>
<evidence type="ECO:0000256" key="7">
    <source>
        <dbReference type="ARBA" id="ARBA00022741"/>
    </source>
</evidence>
<feature type="domain" description="Mur ligase N-terminal catalytic" evidence="15">
    <location>
        <begin position="14"/>
        <end position="115"/>
    </location>
</feature>
<name>A0A5M7BSG2_SACHI</name>
<proteinExistence type="inferred from homology"/>
<feature type="domain" description="Mur ligase central" evidence="17">
    <location>
        <begin position="120"/>
        <end position="302"/>
    </location>
</feature>
<comment type="pathway">
    <text evidence="2 14">Cell wall biogenesis; peptidoglycan biosynthesis.</text>
</comment>
<dbReference type="GO" id="GO:0005524">
    <property type="term" value="F:ATP binding"/>
    <property type="evidence" value="ECO:0007669"/>
    <property type="project" value="UniProtKB-UniRule"/>
</dbReference>
<keyword evidence="12 14" id="KW-0961">Cell wall biogenesis/degradation</keyword>
<dbReference type="SMR" id="A0A5M7BSG2"/>
<dbReference type="UniPathway" id="UPA00219"/>
<reference evidence="18 19" key="1">
    <citation type="submission" date="2019-09" db="EMBL/GenBank/DDBJ databases">
        <title>Draft genome sequence of the thermophilic Saccharopolyspora hirsuta VKM Ac-666T.</title>
        <authorList>
            <person name="Lobastova T.G."/>
            <person name="Fokina V."/>
            <person name="Bragin E.Y."/>
            <person name="Shtratnikova V.Y."/>
            <person name="Starodumova I.P."/>
            <person name="Tarlachkov S.V."/>
            <person name="Donova M.V."/>
        </authorList>
    </citation>
    <scope>NUCLEOTIDE SEQUENCE [LARGE SCALE GENOMIC DNA]</scope>
    <source>
        <strain evidence="18 19">VKM Ac-666</strain>
    </source>
</reference>
<keyword evidence="19" id="KW-1185">Reference proteome</keyword>
<dbReference type="EC" id="6.3.2.8" evidence="3 14"/>
<dbReference type="PANTHER" id="PTHR43445:SF3">
    <property type="entry name" value="UDP-N-ACETYLMURAMATE--L-ALANINE LIGASE"/>
    <property type="match status" value="1"/>
</dbReference>
<dbReference type="GO" id="GO:0009252">
    <property type="term" value="P:peptidoglycan biosynthetic process"/>
    <property type="evidence" value="ECO:0007669"/>
    <property type="project" value="UniProtKB-UniRule"/>
</dbReference>
<evidence type="ECO:0000259" key="16">
    <source>
        <dbReference type="Pfam" id="PF02875"/>
    </source>
</evidence>
<evidence type="ECO:0000256" key="12">
    <source>
        <dbReference type="ARBA" id="ARBA00023316"/>
    </source>
</evidence>
<evidence type="ECO:0000256" key="4">
    <source>
        <dbReference type="ARBA" id="ARBA00022490"/>
    </source>
</evidence>
<keyword evidence="10 14" id="KW-0573">Peptidoglycan synthesis</keyword>
<keyword evidence="11 14" id="KW-0131">Cell cycle</keyword>
<dbReference type="InterPro" id="IPR000713">
    <property type="entry name" value="Mur_ligase_N"/>
</dbReference>